<comment type="caution">
    <text evidence="2">The sequence shown here is derived from an EMBL/GenBank/DDBJ whole genome shotgun (WGS) entry which is preliminary data.</text>
</comment>
<organism evidence="2 3">
    <name type="scientific">Streptomyces ruber</name>
    <dbReference type="NCBI Taxonomy" id="83378"/>
    <lineage>
        <taxon>Bacteria</taxon>
        <taxon>Bacillati</taxon>
        <taxon>Actinomycetota</taxon>
        <taxon>Actinomycetes</taxon>
        <taxon>Kitasatosporales</taxon>
        <taxon>Streptomycetaceae</taxon>
        <taxon>Streptomyces</taxon>
    </lineage>
</organism>
<evidence type="ECO:0000313" key="3">
    <source>
        <dbReference type="Proteomes" id="UP000620156"/>
    </source>
</evidence>
<keyword evidence="1" id="KW-0732">Signal</keyword>
<dbReference type="EMBL" id="BMQK01000017">
    <property type="protein sequence ID" value="GGQ80537.1"/>
    <property type="molecule type" value="Genomic_DNA"/>
</dbReference>
<accession>A0A918BMJ2</accession>
<feature type="signal peptide" evidence="1">
    <location>
        <begin position="1"/>
        <end position="24"/>
    </location>
</feature>
<feature type="chain" id="PRO_5037736702" description="Secreted protein" evidence="1">
    <location>
        <begin position="25"/>
        <end position="115"/>
    </location>
</feature>
<protein>
    <recommendedName>
        <fullName evidence="4">Secreted protein</fullName>
    </recommendedName>
</protein>
<dbReference type="Proteomes" id="UP000620156">
    <property type="component" value="Unassembled WGS sequence"/>
</dbReference>
<sequence length="115" mass="12656">MRLFHSLAPVFAATVLLLTLPYEAVPHARAGEDGPQVTREPSGAECRTGVHGSRVVAHCHNPYPDADQVRLHVECARWWDLDTDGPPVVADPARTVRLTGRCWQEIGSAWVSHGR</sequence>
<evidence type="ECO:0008006" key="4">
    <source>
        <dbReference type="Google" id="ProtNLM"/>
    </source>
</evidence>
<dbReference type="RefSeq" id="WP_189219835.1">
    <property type="nucleotide sequence ID" value="NZ_BMQK01000017.1"/>
</dbReference>
<evidence type="ECO:0000256" key="1">
    <source>
        <dbReference type="SAM" id="SignalP"/>
    </source>
</evidence>
<name>A0A918BMJ2_9ACTN</name>
<gene>
    <name evidence="2" type="ORF">GCM10010145_57840</name>
</gene>
<reference evidence="2" key="2">
    <citation type="submission" date="2020-09" db="EMBL/GenBank/DDBJ databases">
        <authorList>
            <person name="Sun Q."/>
            <person name="Ohkuma M."/>
        </authorList>
    </citation>
    <scope>NUCLEOTIDE SEQUENCE</scope>
    <source>
        <strain evidence="2">JCM 3131</strain>
    </source>
</reference>
<dbReference type="AlphaFoldDB" id="A0A918BMJ2"/>
<reference evidence="2" key="1">
    <citation type="journal article" date="2014" name="Int. J. Syst. Evol. Microbiol.">
        <title>Complete genome sequence of Corynebacterium casei LMG S-19264T (=DSM 44701T), isolated from a smear-ripened cheese.</title>
        <authorList>
            <consortium name="US DOE Joint Genome Institute (JGI-PGF)"/>
            <person name="Walter F."/>
            <person name="Albersmeier A."/>
            <person name="Kalinowski J."/>
            <person name="Ruckert C."/>
        </authorList>
    </citation>
    <scope>NUCLEOTIDE SEQUENCE</scope>
    <source>
        <strain evidence="2">JCM 3131</strain>
    </source>
</reference>
<keyword evidence="3" id="KW-1185">Reference proteome</keyword>
<proteinExistence type="predicted"/>
<evidence type="ECO:0000313" key="2">
    <source>
        <dbReference type="EMBL" id="GGQ80537.1"/>
    </source>
</evidence>